<dbReference type="Pfam" id="PF23812">
    <property type="entry name" value="Phage_TAC_18"/>
    <property type="match status" value="1"/>
</dbReference>
<dbReference type="OrthoDB" id="8371071at2"/>
<dbReference type="AlphaFoldDB" id="A0A316J880"/>
<dbReference type="RefSeq" id="WP_109706386.1">
    <property type="nucleotide sequence ID" value="NZ_QGDB01000003.1"/>
</dbReference>
<keyword evidence="2" id="KW-1185">Reference proteome</keyword>
<evidence type="ECO:0000313" key="2">
    <source>
        <dbReference type="Proteomes" id="UP000245865"/>
    </source>
</evidence>
<gene>
    <name evidence="1" type="ORF">DKP76_10560</name>
</gene>
<sequence>MTAIDRMEKAMVSALKQALASRKSVLVPPGGNLLWEWFMDLNAVRTWHMNGPNPISYADIVSYGQINRWSIQPHHVAILRAMDAAYVEYFYSQRENKSEENVSRQPTGELSADLFDAVFG</sequence>
<protein>
    <submittedName>
        <fullName evidence="1">Uncharacterized protein</fullName>
    </submittedName>
</protein>
<dbReference type="EMBL" id="QGDB01000003">
    <property type="protein sequence ID" value="PWL18152.1"/>
    <property type="molecule type" value="Genomic_DNA"/>
</dbReference>
<proteinExistence type="predicted"/>
<organism evidence="1 2">
    <name type="scientific">Falsochrobactrum shanghaiense</name>
    <dbReference type="NCBI Taxonomy" id="2201899"/>
    <lineage>
        <taxon>Bacteria</taxon>
        <taxon>Pseudomonadati</taxon>
        <taxon>Pseudomonadota</taxon>
        <taxon>Alphaproteobacteria</taxon>
        <taxon>Hyphomicrobiales</taxon>
        <taxon>Brucellaceae</taxon>
        <taxon>Falsochrobactrum</taxon>
    </lineage>
</organism>
<comment type="caution">
    <text evidence="1">The sequence shown here is derived from an EMBL/GenBank/DDBJ whole genome shotgun (WGS) entry which is preliminary data.</text>
</comment>
<dbReference type="Proteomes" id="UP000245865">
    <property type="component" value="Unassembled WGS sequence"/>
</dbReference>
<evidence type="ECO:0000313" key="1">
    <source>
        <dbReference type="EMBL" id="PWL18152.1"/>
    </source>
</evidence>
<name>A0A316J880_9HYPH</name>
<reference evidence="1 2" key="1">
    <citation type="submission" date="2018-05" db="EMBL/GenBank/DDBJ databases">
        <title>Comparative genomic sequence analysis between strain HN4 and CCM 8460T (Falsochrobactrum ovis) will provide more evidence to prove that HN4 is a new species of Falsochrobactrum.</title>
        <authorList>
            <person name="Lyu W."/>
            <person name="Sun L."/>
            <person name="Yao L."/>
        </authorList>
    </citation>
    <scope>NUCLEOTIDE SEQUENCE [LARGE SCALE GENOMIC DNA]</scope>
    <source>
        <strain evidence="1 2">HN4</strain>
    </source>
</reference>
<dbReference type="InterPro" id="IPR056919">
    <property type="entry name" value="Phage_TAC_18"/>
</dbReference>
<accession>A0A316J880</accession>